<sequence length="314" mass="33060">MDRTGAFPEALEDAVTATVTRPVVVGVDDLEHSARAVTAGAREARLRGAPLWLAHAYHWLPPVVAGVTPGGDTPEGAVRDAATALLSRAVARTHAEFPDLEIHDYAMSGHPGPALADLAEDAALLVIGGRGRGGFAGMLLGSAALSTVAHARCPVLVVRGEREARPAEAGGRVLVGIDVLAPTTGTEVLGFAFEEAALHGYGLRAVHAWEDPGSFYPVAVGHHPRETLDEMDAERRRRLDSLIAPWRRKHPDTIVETQVVTGPPSKKLVESSRTADLLVIGGLHYTGSTGIRLGGLGHTLLHYAHCPVVVVPEG</sequence>
<dbReference type="Proteomes" id="UP001499854">
    <property type="component" value="Unassembled WGS sequence"/>
</dbReference>
<proteinExistence type="inferred from homology"/>
<comment type="caution">
    <text evidence="3">The sequence shown here is derived from an EMBL/GenBank/DDBJ whole genome shotgun (WGS) entry which is preliminary data.</text>
</comment>
<evidence type="ECO:0000259" key="2">
    <source>
        <dbReference type="Pfam" id="PF00582"/>
    </source>
</evidence>
<evidence type="ECO:0000313" key="3">
    <source>
        <dbReference type="EMBL" id="GAA2003373.1"/>
    </source>
</evidence>
<evidence type="ECO:0000256" key="1">
    <source>
        <dbReference type="ARBA" id="ARBA00008791"/>
    </source>
</evidence>
<dbReference type="PRINTS" id="PR01438">
    <property type="entry name" value="UNVRSLSTRESS"/>
</dbReference>
<accession>A0ABN2TAH6</accession>
<dbReference type="InterPro" id="IPR014729">
    <property type="entry name" value="Rossmann-like_a/b/a_fold"/>
</dbReference>
<feature type="domain" description="UspA" evidence="2">
    <location>
        <begin position="172"/>
        <end position="312"/>
    </location>
</feature>
<dbReference type="InterPro" id="IPR006016">
    <property type="entry name" value="UspA"/>
</dbReference>
<gene>
    <name evidence="3" type="ORF">GCM10009838_81840</name>
</gene>
<dbReference type="PANTHER" id="PTHR46268">
    <property type="entry name" value="STRESS RESPONSE PROTEIN NHAX"/>
    <property type="match status" value="1"/>
</dbReference>
<reference evidence="3 4" key="1">
    <citation type="journal article" date="2019" name="Int. J. Syst. Evol. Microbiol.">
        <title>The Global Catalogue of Microorganisms (GCM) 10K type strain sequencing project: providing services to taxonomists for standard genome sequencing and annotation.</title>
        <authorList>
            <consortium name="The Broad Institute Genomics Platform"/>
            <consortium name="The Broad Institute Genome Sequencing Center for Infectious Disease"/>
            <person name="Wu L."/>
            <person name="Ma J."/>
        </authorList>
    </citation>
    <scope>NUCLEOTIDE SEQUENCE [LARGE SCALE GENOMIC DNA]</scope>
    <source>
        <strain evidence="3 4">JCM 16013</strain>
    </source>
</reference>
<organism evidence="3 4">
    <name type="scientific">Catenulispora subtropica</name>
    <dbReference type="NCBI Taxonomy" id="450798"/>
    <lineage>
        <taxon>Bacteria</taxon>
        <taxon>Bacillati</taxon>
        <taxon>Actinomycetota</taxon>
        <taxon>Actinomycetes</taxon>
        <taxon>Catenulisporales</taxon>
        <taxon>Catenulisporaceae</taxon>
        <taxon>Catenulispora</taxon>
    </lineage>
</organism>
<evidence type="ECO:0000313" key="4">
    <source>
        <dbReference type="Proteomes" id="UP001499854"/>
    </source>
</evidence>
<protein>
    <submittedName>
        <fullName evidence="3">Universal stress protein</fullName>
    </submittedName>
</protein>
<dbReference type="InterPro" id="IPR006015">
    <property type="entry name" value="Universal_stress_UspA"/>
</dbReference>
<comment type="similarity">
    <text evidence="1">Belongs to the universal stress protein A family.</text>
</comment>
<dbReference type="EMBL" id="BAAAQM010000078">
    <property type="protein sequence ID" value="GAA2003373.1"/>
    <property type="molecule type" value="Genomic_DNA"/>
</dbReference>
<feature type="domain" description="UspA" evidence="2">
    <location>
        <begin position="21"/>
        <end position="159"/>
    </location>
</feature>
<name>A0ABN2TAH6_9ACTN</name>
<keyword evidence="4" id="KW-1185">Reference proteome</keyword>
<dbReference type="Gene3D" id="3.40.50.620">
    <property type="entry name" value="HUPs"/>
    <property type="match status" value="2"/>
</dbReference>
<dbReference type="PANTHER" id="PTHR46268:SF6">
    <property type="entry name" value="UNIVERSAL STRESS PROTEIN UP12"/>
    <property type="match status" value="1"/>
</dbReference>
<dbReference type="SUPFAM" id="SSF52402">
    <property type="entry name" value="Adenine nucleotide alpha hydrolases-like"/>
    <property type="match status" value="2"/>
</dbReference>
<dbReference type="Pfam" id="PF00582">
    <property type="entry name" value="Usp"/>
    <property type="match status" value="2"/>
</dbReference>